<name>A0A1B3ZCC0_9SPHN</name>
<accession>A0A1B3ZCC0</accession>
<evidence type="ECO:0000313" key="2">
    <source>
        <dbReference type="EMBL" id="AOH85073.1"/>
    </source>
</evidence>
<dbReference type="AlphaFoldDB" id="A0A1B3ZCC0"/>
<dbReference type="EMBL" id="CP014168">
    <property type="protein sequence ID" value="AOH85073.1"/>
    <property type="molecule type" value="Genomic_DNA"/>
</dbReference>
<gene>
    <name evidence="2" type="ORF">AWL63_15035</name>
</gene>
<dbReference type="KEGG" id="span:AWL63_15035"/>
<dbReference type="Proteomes" id="UP000094256">
    <property type="component" value="Chromosome"/>
</dbReference>
<feature type="region of interest" description="Disordered" evidence="1">
    <location>
        <begin position="22"/>
        <end position="64"/>
    </location>
</feature>
<evidence type="ECO:0000256" key="1">
    <source>
        <dbReference type="SAM" id="MobiDB-lite"/>
    </source>
</evidence>
<dbReference type="STRING" id="1560345.AWL63_15035"/>
<proteinExistence type="predicted"/>
<organism evidence="2 3">
    <name type="scientific">Sphingomonas panacis</name>
    <dbReference type="NCBI Taxonomy" id="1560345"/>
    <lineage>
        <taxon>Bacteria</taxon>
        <taxon>Pseudomonadati</taxon>
        <taxon>Pseudomonadota</taxon>
        <taxon>Alphaproteobacteria</taxon>
        <taxon>Sphingomonadales</taxon>
        <taxon>Sphingomonadaceae</taxon>
        <taxon>Sphingomonas</taxon>
    </lineage>
</organism>
<keyword evidence="3" id="KW-1185">Reference proteome</keyword>
<protein>
    <submittedName>
        <fullName evidence="2">Uncharacterized protein</fullName>
    </submittedName>
</protein>
<sequence length="96" mass="10395">MMMMMMMSLRRYSVVNASGLTVKHTRGPHPALQPHMGHPRPAPTSNTTRDDDPAHAEVPAVPTRGYDKMSPIAAAAQRDGVAAAEIFGMVIGINDW</sequence>
<evidence type="ECO:0000313" key="3">
    <source>
        <dbReference type="Proteomes" id="UP000094256"/>
    </source>
</evidence>
<reference evidence="2 3" key="1">
    <citation type="submission" date="2016-01" db="EMBL/GenBank/DDBJ databases">
        <title>Complete genome and mega plasmid sequence of Sphingomonas panacis DCY99 elicits systemic resistance in rice to Xanthomonas oryzae.</title>
        <authorList>
            <person name="Kim Y.J."/>
            <person name="Yang D.C."/>
            <person name="Sing P."/>
        </authorList>
    </citation>
    <scope>NUCLEOTIDE SEQUENCE [LARGE SCALE GENOMIC DNA]</scope>
    <source>
        <strain evidence="2 3">DCY99</strain>
    </source>
</reference>